<organism evidence="10 11">
    <name type="scientific">Lacimonas salitolerans</name>
    <dbReference type="NCBI Taxonomy" id="1323750"/>
    <lineage>
        <taxon>Bacteria</taxon>
        <taxon>Pseudomonadati</taxon>
        <taxon>Pseudomonadota</taxon>
        <taxon>Alphaproteobacteria</taxon>
        <taxon>Rhodobacterales</taxon>
        <taxon>Paracoccaceae</taxon>
        <taxon>Lacimonas</taxon>
    </lineage>
</organism>
<feature type="transmembrane region" description="Helical" evidence="8">
    <location>
        <begin position="113"/>
        <end position="136"/>
    </location>
</feature>
<reference evidence="11" key="1">
    <citation type="journal article" date="2019" name="Int. J. Syst. Evol. Microbiol.">
        <title>The Global Catalogue of Microorganisms (GCM) 10K type strain sequencing project: providing services to taxonomists for standard genome sequencing and annotation.</title>
        <authorList>
            <consortium name="The Broad Institute Genomics Platform"/>
            <consortium name="The Broad Institute Genome Sequencing Center for Infectious Disease"/>
            <person name="Wu L."/>
            <person name="Ma J."/>
        </authorList>
    </citation>
    <scope>NUCLEOTIDE SEQUENCE [LARGE SCALE GENOMIC DNA]</scope>
    <source>
        <strain evidence="11">CGMCC 1.12477</strain>
    </source>
</reference>
<dbReference type="CDD" id="cd06261">
    <property type="entry name" value="TM_PBP2"/>
    <property type="match status" value="1"/>
</dbReference>
<comment type="caution">
    <text evidence="10">The sequence shown here is derived from an EMBL/GenBank/DDBJ whole genome shotgun (WGS) entry which is preliminary data.</text>
</comment>
<dbReference type="Pfam" id="PF00528">
    <property type="entry name" value="BPD_transp_1"/>
    <property type="match status" value="1"/>
</dbReference>
<feature type="domain" description="ABC transmembrane type-1" evidence="9">
    <location>
        <begin position="78"/>
        <end position="284"/>
    </location>
</feature>
<feature type="transmembrane region" description="Helical" evidence="8">
    <location>
        <begin position="206"/>
        <end position="228"/>
    </location>
</feature>
<evidence type="ECO:0000256" key="1">
    <source>
        <dbReference type="ARBA" id="ARBA00004651"/>
    </source>
</evidence>
<comment type="similarity">
    <text evidence="2">Belongs to the binding-protein-dependent transport system permease family. CysTW subfamily.</text>
</comment>
<proteinExistence type="inferred from homology"/>
<comment type="subcellular location">
    <subcellularLocation>
        <location evidence="1 8">Cell membrane</location>
        <topology evidence="1 8">Multi-pass membrane protein</topology>
    </subcellularLocation>
</comment>
<dbReference type="EMBL" id="JBHUDD010000059">
    <property type="protein sequence ID" value="MFD1510216.1"/>
    <property type="molecule type" value="Genomic_DNA"/>
</dbReference>
<keyword evidence="7 8" id="KW-0472">Membrane</keyword>
<evidence type="ECO:0000256" key="3">
    <source>
        <dbReference type="ARBA" id="ARBA00022448"/>
    </source>
</evidence>
<evidence type="ECO:0000259" key="9">
    <source>
        <dbReference type="PROSITE" id="PS50928"/>
    </source>
</evidence>
<evidence type="ECO:0000256" key="4">
    <source>
        <dbReference type="ARBA" id="ARBA00022475"/>
    </source>
</evidence>
<dbReference type="InterPro" id="IPR035906">
    <property type="entry name" value="MetI-like_sf"/>
</dbReference>
<evidence type="ECO:0000256" key="6">
    <source>
        <dbReference type="ARBA" id="ARBA00022989"/>
    </source>
</evidence>
<feature type="transmembrane region" description="Helical" evidence="8">
    <location>
        <begin position="266"/>
        <end position="284"/>
    </location>
</feature>
<dbReference type="Gene3D" id="1.10.3720.10">
    <property type="entry name" value="MetI-like"/>
    <property type="match status" value="1"/>
</dbReference>
<protein>
    <submittedName>
        <fullName evidence="10">ABC transporter permease subunit</fullName>
    </submittedName>
</protein>
<dbReference type="SUPFAM" id="SSF161098">
    <property type="entry name" value="MetI-like"/>
    <property type="match status" value="1"/>
</dbReference>
<dbReference type="PANTHER" id="PTHR42929">
    <property type="entry name" value="INNER MEMBRANE ABC TRANSPORTER PERMEASE PROTEIN YDCU-RELATED-RELATED"/>
    <property type="match status" value="1"/>
</dbReference>
<evidence type="ECO:0000256" key="7">
    <source>
        <dbReference type="ARBA" id="ARBA00023136"/>
    </source>
</evidence>
<gene>
    <name evidence="10" type="ORF">ACFTOW_12465</name>
</gene>
<evidence type="ECO:0000313" key="10">
    <source>
        <dbReference type="EMBL" id="MFD1510216.1"/>
    </source>
</evidence>
<dbReference type="RefSeq" id="WP_379916164.1">
    <property type="nucleotide sequence ID" value="NZ_JBHUDD010000059.1"/>
</dbReference>
<dbReference type="InterPro" id="IPR000515">
    <property type="entry name" value="MetI-like"/>
</dbReference>
<keyword evidence="4" id="KW-1003">Cell membrane</keyword>
<evidence type="ECO:0000256" key="5">
    <source>
        <dbReference type="ARBA" id="ARBA00022692"/>
    </source>
</evidence>
<keyword evidence="3 8" id="KW-0813">Transport</keyword>
<evidence type="ECO:0000256" key="2">
    <source>
        <dbReference type="ARBA" id="ARBA00007069"/>
    </source>
</evidence>
<name>A0ABW4EI06_9RHOB</name>
<dbReference type="PROSITE" id="PS50928">
    <property type="entry name" value="ABC_TM1"/>
    <property type="match status" value="1"/>
</dbReference>
<feature type="transmembrane region" description="Helical" evidence="8">
    <location>
        <begin position="77"/>
        <end position="101"/>
    </location>
</feature>
<evidence type="ECO:0000256" key="8">
    <source>
        <dbReference type="RuleBase" id="RU363032"/>
    </source>
</evidence>
<keyword evidence="6 8" id="KW-1133">Transmembrane helix</keyword>
<keyword evidence="11" id="KW-1185">Reference proteome</keyword>
<dbReference type="Proteomes" id="UP001597186">
    <property type="component" value="Unassembled WGS sequence"/>
</dbReference>
<feature type="transmembrane region" description="Helical" evidence="8">
    <location>
        <begin position="167"/>
        <end position="186"/>
    </location>
</feature>
<accession>A0ABW4EI06</accession>
<feature type="transmembrane region" description="Helical" evidence="8">
    <location>
        <begin position="12"/>
        <end position="30"/>
    </location>
</feature>
<keyword evidence="5 8" id="KW-0812">Transmembrane</keyword>
<dbReference type="PANTHER" id="PTHR42929:SF3">
    <property type="entry name" value="PUTRESCINE TRANSPORT SYSTEM PERMEASE PROTEIN POTH"/>
    <property type="match status" value="1"/>
</dbReference>
<sequence>MRRLALIAVPYIWLLALFLIPFLIVIKISLSDTALAIPPYLPTLDLTEGWTGIKAFFSELDFDNFIFLTQDDLYWRAYLSSLQIAALATFLTLLVGYPIAYGMAMAPDEWRPTLMLLVILPFWTSFLIRVYSWMGILSNDGILNQFLFWLGLIDTPLVILNTNTAVYIGIVYTYLPFMILPIYATLEKMDGALLEAAEDLGCSRFTAFWLITIPLSKSGIIAGCFLVFIPTLGEFVIPSLLGGSQTLMIGKVLWEEFFNNRDWPVASAVAVILLLILIIPIILFQRNEQIQREREGG</sequence>
<evidence type="ECO:0000313" key="11">
    <source>
        <dbReference type="Proteomes" id="UP001597186"/>
    </source>
</evidence>